<proteinExistence type="predicted"/>
<organism evidence="1 2">
    <name type="scientific">Suillus subaureus</name>
    <dbReference type="NCBI Taxonomy" id="48587"/>
    <lineage>
        <taxon>Eukaryota</taxon>
        <taxon>Fungi</taxon>
        <taxon>Dikarya</taxon>
        <taxon>Basidiomycota</taxon>
        <taxon>Agaricomycotina</taxon>
        <taxon>Agaricomycetes</taxon>
        <taxon>Agaricomycetidae</taxon>
        <taxon>Boletales</taxon>
        <taxon>Suillineae</taxon>
        <taxon>Suillaceae</taxon>
        <taxon>Suillus</taxon>
    </lineage>
</organism>
<evidence type="ECO:0000313" key="2">
    <source>
        <dbReference type="Proteomes" id="UP000807769"/>
    </source>
</evidence>
<dbReference type="OrthoDB" id="3253684at2759"/>
<gene>
    <name evidence="1" type="ORF">BJ212DRAFT_1450041</name>
</gene>
<name>A0A9P7DSC8_9AGAM</name>
<dbReference type="PANTHER" id="PTHR33096:SF1">
    <property type="entry name" value="CXC1-LIKE CYSTEINE CLUSTER ASSOCIATED WITH KDZ TRANSPOSASES DOMAIN-CONTAINING PROTEIN"/>
    <property type="match status" value="1"/>
</dbReference>
<dbReference type="AlphaFoldDB" id="A0A9P7DSC8"/>
<dbReference type="EMBL" id="JABBWG010000089">
    <property type="protein sequence ID" value="KAG1801850.1"/>
    <property type="molecule type" value="Genomic_DNA"/>
</dbReference>
<dbReference type="Proteomes" id="UP000807769">
    <property type="component" value="Unassembled WGS sequence"/>
</dbReference>
<comment type="caution">
    <text evidence="1">The sequence shown here is derived from an EMBL/GenBank/DDBJ whole genome shotgun (WGS) entry which is preliminary data.</text>
</comment>
<evidence type="ECO:0000313" key="1">
    <source>
        <dbReference type="EMBL" id="KAG1801850.1"/>
    </source>
</evidence>
<reference evidence="1" key="1">
    <citation type="journal article" date="2020" name="New Phytol.">
        <title>Comparative genomics reveals dynamic genome evolution in host specialist ectomycorrhizal fungi.</title>
        <authorList>
            <person name="Lofgren L.A."/>
            <person name="Nguyen N.H."/>
            <person name="Vilgalys R."/>
            <person name="Ruytinx J."/>
            <person name="Liao H.L."/>
            <person name="Branco S."/>
            <person name="Kuo A."/>
            <person name="LaButti K."/>
            <person name="Lipzen A."/>
            <person name="Andreopoulos W."/>
            <person name="Pangilinan J."/>
            <person name="Riley R."/>
            <person name="Hundley H."/>
            <person name="Na H."/>
            <person name="Barry K."/>
            <person name="Grigoriev I.V."/>
            <person name="Stajich J.E."/>
            <person name="Kennedy P.G."/>
        </authorList>
    </citation>
    <scope>NUCLEOTIDE SEQUENCE</scope>
    <source>
        <strain evidence="1">MN1</strain>
    </source>
</reference>
<keyword evidence="2" id="KW-1185">Reference proteome</keyword>
<sequence>MTSLLHRECCTLILVEHCPASLDQGGNIHVATDGNFHHHHRHSAGDCPRFYEPSYYLPKMYADLVGSQIVKKWKCPAMTWAPNLIPNEVINQCENSYEAANGKKQKPAMDNTSITSCLHFAMMAMHAYGHKWGCQLIYNPCMCSGLSLLDGEGTDVNCQAAAIGAEMCADLSDWVKRQIHDIKTQTNATQDVLTTCVLALQADMATSDQALQTTCTMLKREAASDNTMVTLDGLERGHQCLMEKVEALYALFNIQDRFPELQGVNLNFVHTLLMAHDLKINICKHAIGSFFEWDKLDRAVGGAQQALGMKLHQQTHKAIAKRQPALMTAICKFNSYCEHLDSLYDPSWGIPLPMALPTKLADLHNDQTLMEDIWIMPSAGDIPHWLNDSDMRDGIRTLLKHDQCQEEQQCLSIEADNLCSYFGDELSALELTLSSDANHFLQLQSHWVNPFASVACFSSHAREASDVVKTLTGDNDIPDFEAGPSDVDAHLL</sequence>
<dbReference type="RefSeq" id="XP_041186143.1">
    <property type="nucleotide sequence ID" value="XM_041338787.1"/>
</dbReference>
<protein>
    <submittedName>
        <fullName evidence="1">Uncharacterized protein</fullName>
    </submittedName>
</protein>
<dbReference type="PANTHER" id="PTHR33096">
    <property type="entry name" value="CXC2 DOMAIN-CONTAINING PROTEIN"/>
    <property type="match status" value="1"/>
</dbReference>
<dbReference type="GeneID" id="64632803"/>
<accession>A0A9P7DSC8</accession>